<dbReference type="Gene3D" id="3.40.50.1820">
    <property type="entry name" value="alpha/beta hydrolase"/>
    <property type="match status" value="1"/>
</dbReference>
<dbReference type="InterPro" id="IPR010765">
    <property type="entry name" value="DUF1350"/>
</dbReference>
<dbReference type="Pfam" id="PF07082">
    <property type="entry name" value="DUF1350"/>
    <property type="match status" value="1"/>
</dbReference>
<gene>
    <name evidence="1" type="ORF">g.60170</name>
</gene>
<dbReference type="EMBL" id="GDKF01003145">
    <property type="protein sequence ID" value="JAT75477.1"/>
    <property type="molecule type" value="Transcribed_RNA"/>
</dbReference>
<reference evidence="1" key="1">
    <citation type="submission" date="2015-08" db="EMBL/GenBank/DDBJ databases">
        <authorList>
            <person name="Babu N.S."/>
            <person name="Beckwith C.J."/>
            <person name="Beseler K.G."/>
            <person name="Brison A."/>
            <person name="Carone J.V."/>
            <person name="Caskin T.P."/>
            <person name="Diamond M."/>
            <person name="Durham M.E."/>
            <person name="Foxe J.M."/>
            <person name="Go M."/>
            <person name="Henderson B.A."/>
            <person name="Jones I.B."/>
            <person name="McGettigan J.A."/>
            <person name="Micheletti S.J."/>
            <person name="Nasrallah M.E."/>
            <person name="Ortiz D."/>
            <person name="Piller C.R."/>
            <person name="Privatt S.R."/>
            <person name="Schneider S.L."/>
            <person name="Sharp S."/>
            <person name="Smith T.C."/>
            <person name="Stanton J.D."/>
            <person name="Ullery H.E."/>
            <person name="Wilson R.J."/>
            <person name="Serrano M.G."/>
            <person name="Buck G."/>
            <person name="Lee V."/>
            <person name="Wang Y."/>
            <person name="Carvalho R."/>
            <person name="Voegtly L."/>
            <person name="Shi R."/>
            <person name="Duckworth R."/>
            <person name="Johnson A."/>
            <person name="Loviza R."/>
            <person name="Walstead R."/>
            <person name="Shah Z."/>
            <person name="Kiflezghi M."/>
            <person name="Wade K."/>
            <person name="Ball S.L."/>
            <person name="Bradley K.W."/>
            <person name="Asai D.J."/>
            <person name="Bowman C.A."/>
            <person name="Russell D.A."/>
            <person name="Pope W.H."/>
            <person name="Jacobs-Sera D."/>
            <person name="Hendrix R.W."/>
            <person name="Hatfull G.F."/>
        </authorList>
    </citation>
    <scope>NUCLEOTIDE SEQUENCE</scope>
</reference>
<dbReference type="PANTHER" id="PTHR34127">
    <property type="entry name" value="OS04G0405600 PROTEIN"/>
    <property type="match status" value="1"/>
</dbReference>
<dbReference type="AlphaFoldDB" id="A0A1D2A8F5"/>
<accession>A0A1D2A8F5</accession>
<organism evidence="1">
    <name type="scientific">Auxenochlorella protothecoides</name>
    <name type="common">Green microalga</name>
    <name type="synonym">Chlorella protothecoides</name>
    <dbReference type="NCBI Taxonomy" id="3075"/>
    <lineage>
        <taxon>Eukaryota</taxon>
        <taxon>Viridiplantae</taxon>
        <taxon>Chlorophyta</taxon>
        <taxon>core chlorophytes</taxon>
        <taxon>Trebouxiophyceae</taxon>
        <taxon>Chlorellales</taxon>
        <taxon>Chlorellaceae</taxon>
        <taxon>Auxenochlorella</taxon>
    </lineage>
</organism>
<dbReference type="PANTHER" id="PTHR34127:SF1">
    <property type="entry name" value="OS04G0405600 PROTEIN"/>
    <property type="match status" value="1"/>
</dbReference>
<dbReference type="InterPro" id="IPR029058">
    <property type="entry name" value="AB_hydrolase_fold"/>
</dbReference>
<name>A0A1D2A8F5_AUXPR</name>
<evidence type="ECO:0000313" key="1">
    <source>
        <dbReference type="EMBL" id="JAT75477.1"/>
    </source>
</evidence>
<sequence length="458" mass="48589">MSALTMTTAPCLVSSPGSALRGRNFSAPFQSAWRGRGRRCSTVQIHAIRDPPPPPPGPPAQPPVFNRMEDMIQNRLGSDGPQAGSRWREVAGAWVLNPPGNEPSVVVQFVGGAFVGAAPQLAYRPFLEALAARGAVVIATPFHTGFDHTRVADEVHFMYQRALKALGPRAQRLPTYGVGHSLGSLLQLLLASRYVVQPAGNILMSFNNKPVTDAIPLFSGYIAPGSQFIGPLLSQLAASPLRSSLEGFLASLKSQSPDVVRQLTPVIEQLLPIYTDIAKGTREFVPSPAECKDMIREGYGVERNLLIRFASDPIDDTPQLAATLEMSSIADLLDLQQVTLPGTHVRPLQQEFGRLTSDVGKYAQAARTQSEALIDQLAQMARGAGVPAEATDGLSGFARAATGFAGAFGEAMLSNTTELDISSLADECGVFMGIVVPPPATALGVSPDAGRAGFTPRT</sequence>
<protein>
    <submittedName>
        <fullName evidence="1">Uncharacterized protein</fullName>
    </submittedName>
</protein>
<proteinExistence type="predicted"/>
<dbReference type="ESTHER" id="auxpr-a0a087sd93">
    <property type="family name" value="Duf_1350"/>
</dbReference>
<dbReference type="SUPFAM" id="SSF53474">
    <property type="entry name" value="alpha/beta-Hydrolases"/>
    <property type="match status" value="1"/>
</dbReference>